<evidence type="ECO:0000259" key="8">
    <source>
        <dbReference type="Pfam" id="PF08439"/>
    </source>
</evidence>
<gene>
    <name evidence="9" type="primary">pepF</name>
    <name evidence="9" type="ORF">PXC00_04750</name>
</gene>
<dbReference type="KEGG" id="carl:PXC00_04750"/>
<name>A0AA97DCV1_9FIRM</name>
<dbReference type="EC" id="3.4.24.-" evidence="6"/>
<dbReference type="NCBIfam" id="TIGR00181">
    <property type="entry name" value="pepF"/>
    <property type="match status" value="1"/>
</dbReference>
<dbReference type="Gene3D" id="1.10.287.830">
    <property type="entry name" value="putative peptidase helix hairpin domain like"/>
    <property type="match status" value="1"/>
</dbReference>
<evidence type="ECO:0000313" key="10">
    <source>
        <dbReference type="Proteomes" id="UP001300604"/>
    </source>
</evidence>
<dbReference type="GO" id="GO:0046872">
    <property type="term" value="F:metal ion binding"/>
    <property type="evidence" value="ECO:0007669"/>
    <property type="project" value="UniProtKB-UniRule"/>
</dbReference>
<comment type="cofactor">
    <cofactor evidence="6">
        <name>Zn(2+)</name>
        <dbReference type="ChEBI" id="CHEBI:29105"/>
    </cofactor>
    <text evidence="6">Binds 1 zinc ion.</text>
</comment>
<dbReference type="GO" id="GO:0006518">
    <property type="term" value="P:peptide metabolic process"/>
    <property type="evidence" value="ECO:0007669"/>
    <property type="project" value="TreeGrafter"/>
</dbReference>
<dbReference type="RefSeq" id="WP_275844409.1">
    <property type="nucleotide sequence ID" value="NZ_CP135996.1"/>
</dbReference>
<sequence>MNDQKVRTRAEIPAEDKWTIENVYPDTQAWQADFEKLQKEAEALPTFSGKLNHADQLLAFFKADEKVSRTAGKLAEYANRRADEDTTNTEFIALRAKINAYLSELAAKEAFFEPEILSYPEGTVEKELQEQPALEVYRFVLEQILRKKPHTLDSRSEQLLAAVSDCLEAPSTAYDFLTDADLTFPEIHNEQGEPAELTESTYHRFLISKNRDVRREAFLALFQTYGKYQNTFASLLTSSIKNFVFLAKQHHYASALECSLAPNNIPTKVYHTAIQTAHTHLDSLHRYVRLKKRLLHLPDLHMYDLYVPVIDVPDKHYTFEEAVQTVLEGLSPLGSEYLDLFRKGIASGWVDRYPNKGKCSGAYSSGCYDVPPYILLNFNGDLNSVSTLAHEMGHSLHTYYSTKNQPYIYSDYSLFCAETASTTNEALLIHHLIAQETDRDRKLYLINSQLEQIRTTVFRQLLFAEFELYTHEKAEQGIHLTAKDLCAFWHDLNKQYYGSDMTVDAENDMEWARIPHFYRDFYVYQYATGYAAANSFSRMILQDGKDTVERYKGFLKSGSSNYPIEILRRAGVDMETAKPMEDVIHTFDDLLDMLESAL</sequence>
<evidence type="ECO:0000256" key="4">
    <source>
        <dbReference type="ARBA" id="ARBA00022833"/>
    </source>
</evidence>
<keyword evidence="4 6" id="KW-0862">Zinc</keyword>
<dbReference type="SUPFAM" id="SSF55486">
    <property type="entry name" value="Metalloproteases ('zincins'), catalytic domain"/>
    <property type="match status" value="1"/>
</dbReference>
<dbReference type="InterPro" id="IPR004438">
    <property type="entry name" value="Peptidase_M3B"/>
</dbReference>
<evidence type="ECO:0000256" key="1">
    <source>
        <dbReference type="ARBA" id="ARBA00022670"/>
    </source>
</evidence>
<proteinExistence type="inferred from homology"/>
<dbReference type="Pfam" id="PF08439">
    <property type="entry name" value="Peptidase_M3_N"/>
    <property type="match status" value="1"/>
</dbReference>
<dbReference type="Gene3D" id="1.20.140.70">
    <property type="entry name" value="Oligopeptidase f, N-terminal domain"/>
    <property type="match status" value="1"/>
</dbReference>
<dbReference type="AlphaFoldDB" id="A0AA97DCV1"/>
<dbReference type="Proteomes" id="UP001300604">
    <property type="component" value="Chromosome"/>
</dbReference>
<dbReference type="PANTHER" id="PTHR11804:SF84">
    <property type="entry name" value="SACCHAROLYSIN"/>
    <property type="match status" value="1"/>
</dbReference>
<dbReference type="InterPro" id="IPR013647">
    <property type="entry name" value="OligopepF_N_dom"/>
</dbReference>
<evidence type="ECO:0000313" key="9">
    <source>
        <dbReference type="EMBL" id="WOC33188.1"/>
    </source>
</evidence>
<reference evidence="9" key="2">
    <citation type="submission" date="2024-06" db="EMBL/GenBank/DDBJ databases">
        <title>Caproicibacterium argilliputei sp. nov, a novel caproic acid producing anaerobic bacterium isolated from pit mud.</title>
        <authorList>
            <person name="Xia S."/>
        </authorList>
    </citation>
    <scope>NUCLEOTIDE SEQUENCE</scope>
    <source>
        <strain evidence="9">ZCY20-5</strain>
    </source>
</reference>
<evidence type="ECO:0000259" key="7">
    <source>
        <dbReference type="Pfam" id="PF01432"/>
    </source>
</evidence>
<keyword evidence="1 6" id="KW-0645">Protease</keyword>
<dbReference type="Gene3D" id="1.10.1370.20">
    <property type="entry name" value="Oligoendopeptidase f, C-terminal domain"/>
    <property type="match status" value="1"/>
</dbReference>
<dbReference type="CDD" id="cd09608">
    <property type="entry name" value="M3B_PepF"/>
    <property type="match status" value="1"/>
</dbReference>
<organism evidence="9 10">
    <name type="scientific">Caproicibacterium argilliputei</name>
    <dbReference type="NCBI Taxonomy" id="3030016"/>
    <lineage>
        <taxon>Bacteria</taxon>
        <taxon>Bacillati</taxon>
        <taxon>Bacillota</taxon>
        <taxon>Clostridia</taxon>
        <taxon>Eubacteriales</taxon>
        <taxon>Oscillospiraceae</taxon>
        <taxon>Caproicibacterium</taxon>
    </lineage>
</organism>
<dbReference type="Pfam" id="PF01432">
    <property type="entry name" value="Peptidase_M3"/>
    <property type="match status" value="1"/>
</dbReference>
<dbReference type="EMBL" id="CP135996">
    <property type="protein sequence ID" value="WOC33188.1"/>
    <property type="molecule type" value="Genomic_DNA"/>
</dbReference>
<dbReference type="PANTHER" id="PTHR11804">
    <property type="entry name" value="PROTEASE M3 THIMET OLIGOPEPTIDASE-RELATED"/>
    <property type="match status" value="1"/>
</dbReference>
<keyword evidence="10" id="KW-1185">Reference proteome</keyword>
<keyword evidence="5 6" id="KW-0482">Metalloprotease</keyword>
<feature type="domain" description="Oligopeptidase F N-terminal" evidence="8">
    <location>
        <begin position="115"/>
        <end position="184"/>
    </location>
</feature>
<dbReference type="InterPro" id="IPR042088">
    <property type="entry name" value="OligoPept_F_C"/>
</dbReference>
<dbReference type="InterPro" id="IPR045090">
    <property type="entry name" value="Pept_M3A_M3B"/>
</dbReference>
<accession>A0AA97DCV1</accession>
<evidence type="ECO:0000256" key="6">
    <source>
        <dbReference type="RuleBase" id="RU368091"/>
    </source>
</evidence>
<dbReference type="GO" id="GO:0004222">
    <property type="term" value="F:metalloendopeptidase activity"/>
    <property type="evidence" value="ECO:0007669"/>
    <property type="project" value="UniProtKB-UniRule"/>
</dbReference>
<reference evidence="9" key="1">
    <citation type="submission" date="2023-09" db="EMBL/GenBank/DDBJ databases">
        <authorList>
            <person name="Zeng C."/>
        </authorList>
    </citation>
    <scope>NUCLEOTIDE SEQUENCE</scope>
    <source>
        <strain evidence="9">ZCY20-5</strain>
    </source>
</reference>
<comment type="similarity">
    <text evidence="6">Belongs to the peptidase M3B family.</text>
</comment>
<dbReference type="InterPro" id="IPR001567">
    <property type="entry name" value="Pept_M3A_M3B_dom"/>
</dbReference>
<comment type="function">
    <text evidence="6">Has oligopeptidase activity and degrades a variety of small bioactive peptides.</text>
</comment>
<evidence type="ECO:0000256" key="2">
    <source>
        <dbReference type="ARBA" id="ARBA00022723"/>
    </source>
</evidence>
<evidence type="ECO:0000256" key="3">
    <source>
        <dbReference type="ARBA" id="ARBA00022801"/>
    </source>
</evidence>
<keyword evidence="2 6" id="KW-0479">Metal-binding</keyword>
<dbReference type="GO" id="GO:0006508">
    <property type="term" value="P:proteolysis"/>
    <property type="evidence" value="ECO:0007669"/>
    <property type="project" value="UniProtKB-KW"/>
</dbReference>
<evidence type="ECO:0000256" key="5">
    <source>
        <dbReference type="ARBA" id="ARBA00023049"/>
    </source>
</evidence>
<protein>
    <recommendedName>
        <fullName evidence="6">Oligopeptidase F</fullName>
        <ecNumber evidence="6">3.4.24.-</ecNumber>
    </recommendedName>
</protein>
<feature type="domain" description="Peptidase M3A/M3B catalytic" evidence="7">
    <location>
        <begin position="208"/>
        <end position="582"/>
    </location>
</feature>
<keyword evidence="3 6" id="KW-0378">Hydrolase</keyword>